<reference evidence="3 4" key="1">
    <citation type="submission" date="2019-12" db="EMBL/GenBank/DDBJ databases">
        <title>Novel species isolated from a subtropical stream in China.</title>
        <authorList>
            <person name="Lu H."/>
        </authorList>
    </citation>
    <scope>NUCLEOTIDE SEQUENCE [LARGE SCALE GENOMIC DNA]</scope>
    <source>
        <strain evidence="3 4">FT107W</strain>
    </source>
</reference>
<feature type="non-terminal residue" evidence="3">
    <location>
        <position position="179"/>
    </location>
</feature>
<accession>A0A845HNI6</accession>
<name>A0A845HNI6_9BURK</name>
<keyword evidence="4" id="KW-1185">Reference proteome</keyword>
<evidence type="ECO:0000256" key="2">
    <source>
        <dbReference type="SAM" id="SignalP"/>
    </source>
</evidence>
<organism evidence="3 4">
    <name type="scientific">Duganella vulcania</name>
    <dbReference type="NCBI Taxonomy" id="2692166"/>
    <lineage>
        <taxon>Bacteria</taxon>
        <taxon>Pseudomonadati</taxon>
        <taxon>Pseudomonadota</taxon>
        <taxon>Betaproteobacteria</taxon>
        <taxon>Burkholderiales</taxon>
        <taxon>Oxalobacteraceae</taxon>
        <taxon>Telluria group</taxon>
        <taxon>Duganella</taxon>
    </lineage>
</organism>
<feature type="signal peptide" evidence="2">
    <location>
        <begin position="1"/>
        <end position="26"/>
    </location>
</feature>
<sequence length="179" mass="19042">MNPLISWCARACVAAWLMLAGVGVHAEVLTLAQAIARAAEHNNDARLAALAVDGAQAAGLSAAAPPNPTLTLQSFNINRGLGVGSGKLRDKTVDSAVRIDQLIERGGKRELRVANAGHLERAARDDLRDSQRQLRLQVSLAYYDWQAATARLAVLRESAALSDTTVTAARRRLKAGDLA</sequence>
<keyword evidence="2" id="KW-0732">Signal</keyword>
<dbReference type="SUPFAM" id="SSF56954">
    <property type="entry name" value="Outer membrane efflux proteins (OEP)"/>
    <property type="match status" value="1"/>
</dbReference>
<dbReference type="Pfam" id="PF02321">
    <property type="entry name" value="OEP"/>
    <property type="match status" value="1"/>
</dbReference>
<dbReference type="RefSeq" id="WP_161092500.1">
    <property type="nucleotide sequence ID" value="NZ_WWCV01000064.1"/>
</dbReference>
<proteinExistence type="inferred from homology"/>
<comment type="caution">
    <text evidence="3">The sequence shown here is derived from an EMBL/GenBank/DDBJ whole genome shotgun (WGS) entry which is preliminary data.</text>
</comment>
<dbReference type="AlphaFoldDB" id="A0A845HNI6"/>
<evidence type="ECO:0000313" key="4">
    <source>
        <dbReference type="Proteomes" id="UP000484875"/>
    </source>
</evidence>
<evidence type="ECO:0000313" key="3">
    <source>
        <dbReference type="EMBL" id="MYN20137.1"/>
    </source>
</evidence>
<gene>
    <name evidence="3" type="ORF">GTP81_25675</name>
</gene>
<feature type="chain" id="PRO_5032710640" evidence="2">
    <location>
        <begin position="27"/>
        <end position="179"/>
    </location>
</feature>
<protein>
    <submittedName>
        <fullName evidence="3">TolC family protein</fullName>
    </submittedName>
</protein>
<dbReference type="Gene3D" id="1.20.1600.10">
    <property type="entry name" value="Outer membrane efflux proteins (OEP)"/>
    <property type="match status" value="1"/>
</dbReference>
<dbReference type="InterPro" id="IPR010131">
    <property type="entry name" value="MdtP/NodT-like"/>
</dbReference>
<dbReference type="GO" id="GO:0015562">
    <property type="term" value="F:efflux transmembrane transporter activity"/>
    <property type="evidence" value="ECO:0007669"/>
    <property type="project" value="InterPro"/>
</dbReference>
<dbReference type="Proteomes" id="UP000484875">
    <property type="component" value="Unassembled WGS sequence"/>
</dbReference>
<evidence type="ECO:0000256" key="1">
    <source>
        <dbReference type="ARBA" id="ARBA00007613"/>
    </source>
</evidence>
<dbReference type="InterPro" id="IPR003423">
    <property type="entry name" value="OMP_efflux"/>
</dbReference>
<dbReference type="PANTHER" id="PTHR30203:SF30">
    <property type="entry name" value="OUTER MEMBRANE PROTEIN-RELATED"/>
    <property type="match status" value="1"/>
</dbReference>
<comment type="similarity">
    <text evidence="1">Belongs to the outer membrane factor (OMF) (TC 1.B.17) family.</text>
</comment>
<dbReference type="PANTHER" id="PTHR30203">
    <property type="entry name" value="OUTER MEMBRANE CATION EFFLUX PROTEIN"/>
    <property type="match status" value="1"/>
</dbReference>
<dbReference type="EMBL" id="WWCV01000064">
    <property type="protein sequence ID" value="MYN20137.1"/>
    <property type="molecule type" value="Genomic_DNA"/>
</dbReference>